<protein>
    <submittedName>
        <fullName evidence="3">Uncharacterized protein</fullName>
    </submittedName>
</protein>
<dbReference type="EMBL" id="MT141574">
    <property type="protein sequence ID" value="QJA67624.1"/>
    <property type="molecule type" value="Genomic_DNA"/>
</dbReference>
<evidence type="ECO:0000313" key="3">
    <source>
        <dbReference type="EMBL" id="QJA84462.1"/>
    </source>
</evidence>
<dbReference type="AlphaFoldDB" id="A0A6M3KRJ0"/>
<reference evidence="3" key="1">
    <citation type="submission" date="2020-03" db="EMBL/GenBank/DDBJ databases">
        <title>The deep terrestrial virosphere.</title>
        <authorList>
            <person name="Holmfeldt K."/>
            <person name="Nilsson E."/>
            <person name="Simone D."/>
            <person name="Lopez-Fernandez M."/>
            <person name="Wu X."/>
            <person name="de Brujin I."/>
            <person name="Lundin D."/>
            <person name="Andersson A."/>
            <person name="Bertilsson S."/>
            <person name="Dopson M."/>
        </authorList>
    </citation>
    <scope>NUCLEOTIDE SEQUENCE</scope>
    <source>
        <strain evidence="3">MM415A00192</strain>
        <strain evidence="2">MM415B00178</strain>
    </source>
</reference>
<keyword evidence="1" id="KW-0175">Coiled coil</keyword>
<name>A0A6M3KRJ0_9ZZZZ</name>
<organism evidence="3">
    <name type="scientific">viral metagenome</name>
    <dbReference type="NCBI Taxonomy" id="1070528"/>
    <lineage>
        <taxon>unclassified sequences</taxon>
        <taxon>metagenomes</taxon>
        <taxon>organismal metagenomes</taxon>
    </lineage>
</organism>
<feature type="coiled-coil region" evidence="1">
    <location>
        <begin position="114"/>
        <end position="148"/>
    </location>
</feature>
<accession>A0A6M3KRJ0</accession>
<gene>
    <name evidence="3" type="ORF">MM415A00192_0071</name>
    <name evidence="2" type="ORF">MM415B00178_0006</name>
</gene>
<sequence>MKVDDKHITEQLICEWLSSLGRTRATSVKLADVRRLLDRIVSVFRDDSIVMRAQIEHLEEQIAALTNLNRQQAEEIAWQFRANKGGDMSDTERRCPHCSGSLERYEDPKAVELIAALTAANEMFMNDKAELRAENERLKATIQKVIDG</sequence>
<proteinExistence type="predicted"/>
<evidence type="ECO:0000256" key="1">
    <source>
        <dbReference type="SAM" id="Coils"/>
    </source>
</evidence>
<dbReference type="EMBL" id="MT142529">
    <property type="protein sequence ID" value="QJA84462.1"/>
    <property type="molecule type" value="Genomic_DNA"/>
</dbReference>
<evidence type="ECO:0000313" key="2">
    <source>
        <dbReference type="EMBL" id="QJA67624.1"/>
    </source>
</evidence>